<dbReference type="AlphaFoldDB" id="A0AAN5D9J8"/>
<keyword evidence="5" id="KW-0285">Flavoprotein</keyword>
<dbReference type="GO" id="GO:0046592">
    <property type="term" value="F:polyamine oxidase activity"/>
    <property type="evidence" value="ECO:0007669"/>
    <property type="project" value="TreeGrafter"/>
</dbReference>
<dbReference type="GO" id="GO:0005737">
    <property type="term" value="C:cytoplasm"/>
    <property type="evidence" value="ECO:0007669"/>
    <property type="project" value="UniProtKB-SubCell"/>
</dbReference>
<dbReference type="InterPro" id="IPR036188">
    <property type="entry name" value="FAD/NAD-bd_sf"/>
</dbReference>
<protein>
    <recommendedName>
        <fullName evidence="8">Amine oxidase domain-containing protein</fullName>
    </recommendedName>
</protein>
<dbReference type="Gene3D" id="3.90.660.10">
    <property type="match status" value="1"/>
</dbReference>
<evidence type="ECO:0000256" key="3">
    <source>
        <dbReference type="ARBA" id="ARBA00005995"/>
    </source>
</evidence>
<evidence type="ECO:0000256" key="4">
    <source>
        <dbReference type="ARBA" id="ARBA00022490"/>
    </source>
</evidence>
<dbReference type="PRINTS" id="PR00419">
    <property type="entry name" value="ADXRDTASE"/>
</dbReference>
<evidence type="ECO:0000256" key="6">
    <source>
        <dbReference type="ARBA" id="ARBA00022827"/>
    </source>
</evidence>
<evidence type="ECO:0000256" key="5">
    <source>
        <dbReference type="ARBA" id="ARBA00022630"/>
    </source>
</evidence>
<dbReference type="InterPro" id="IPR002937">
    <property type="entry name" value="Amino_oxidase"/>
</dbReference>
<comment type="cofactor">
    <cofactor evidence="1">
        <name>FAD</name>
        <dbReference type="ChEBI" id="CHEBI:57692"/>
    </cofactor>
</comment>
<evidence type="ECO:0000313" key="9">
    <source>
        <dbReference type="EMBL" id="GMR58984.1"/>
    </source>
</evidence>
<proteinExistence type="inferred from homology"/>
<dbReference type="SUPFAM" id="SSF51905">
    <property type="entry name" value="FAD/NAD(P)-binding domain"/>
    <property type="match status" value="1"/>
</dbReference>
<accession>A0AAN5D9J8</accession>
<evidence type="ECO:0000313" key="10">
    <source>
        <dbReference type="Proteomes" id="UP001328107"/>
    </source>
</evidence>
<evidence type="ECO:0000259" key="8">
    <source>
        <dbReference type="Pfam" id="PF01593"/>
    </source>
</evidence>
<organism evidence="9 10">
    <name type="scientific">Pristionchus mayeri</name>
    <dbReference type="NCBI Taxonomy" id="1317129"/>
    <lineage>
        <taxon>Eukaryota</taxon>
        <taxon>Metazoa</taxon>
        <taxon>Ecdysozoa</taxon>
        <taxon>Nematoda</taxon>
        <taxon>Chromadorea</taxon>
        <taxon>Rhabditida</taxon>
        <taxon>Rhabditina</taxon>
        <taxon>Diplogasteromorpha</taxon>
        <taxon>Diplogasteroidea</taxon>
        <taxon>Neodiplogasteridae</taxon>
        <taxon>Pristionchus</taxon>
    </lineage>
</organism>
<evidence type="ECO:0000256" key="2">
    <source>
        <dbReference type="ARBA" id="ARBA00004496"/>
    </source>
</evidence>
<dbReference type="PANTHER" id="PTHR10742:SF405">
    <property type="entry name" value="PEROXISOMAL N(1)-ACETYL-SPERMINE_SPERMIDINE OXIDASE"/>
    <property type="match status" value="1"/>
</dbReference>
<dbReference type="InterPro" id="IPR050281">
    <property type="entry name" value="Flavin_monoamine_oxidase"/>
</dbReference>
<gene>
    <name evidence="9" type="ORF">PMAYCL1PPCAC_29179</name>
</gene>
<feature type="domain" description="Amine oxidase" evidence="8">
    <location>
        <begin position="123"/>
        <end position="572"/>
    </location>
</feature>
<evidence type="ECO:0000256" key="1">
    <source>
        <dbReference type="ARBA" id="ARBA00001974"/>
    </source>
</evidence>
<dbReference type="EMBL" id="BTRK01000006">
    <property type="protein sequence ID" value="GMR58984.1"/>
    <property type="molecule type" value="Genomic_DNA"/>
</dbReference>
<dbReference type="Pfam" id="PF01593">
    <property type="entry name" value="Amino_oxidase"/>
    <property type="match status" value="1"/>
</dbReference>
<keyword evidence="7" id="KW-0560">Oxidoreductase</keyword>
<feature type="non-terminal residue" evidence="9">
    <location>
        <position position="1"/>
    </location>
</feature>
<dbReference type="PANTHER" id="PTHR10742">
    <property type="entry name" value="FLAVIN MONOAMINE OXIDASE"/>
    <property type="match status" value="1"/>
</dbReference>
<comment type="similarity">
    <text evidence="3">Belongs to the flavin monoamine oxidase family.</text>
</comment>
<comment type="caution">
    <text evidence="9">The sequence shown here is derived from an EMBL/GenBank/DDBJ whole genome shotgun (WGS) entry which is preliminary data.</text>
</comment>
<evidence type="ECO:0000256" key="7">
    <source>
        <dbReference type="ARBA" id="ARBA00023002"/>
    </source>
</evidence>
<keyword evidence="4" id="KW-0963">Cytoplasm</keyword>
<dbReference type="SUPFAM" id="SSF54373">
    <property type="entry name" value="FAD-linked reductases, C-terminal domain"/>
    <property type="match status" value="1"/>
</dbReference>
<keyword evidence="6" id="KW-0274">FAD</keyword>
<dbReference type="Gene3D" id="3.50.50.60">
    <property type="entry name" value="FAD/NAD(P)-binding domain"/>
    <property type="match status" value="1"/>
</dbReference>
<name>A0AAN5D9J8_9BILA</name>
<sequence length="588" mass="65997">GGVHSFLIPLHPIPYQERSLQQQLTLSGSNDLLHSFLRDLSSCCALLSSLQYPFHFSQCYSILSYRIPSVPMVSLRPPRPPFAALLLFLLPLHAYASITDNIEALPKFSSSDSPRVAVIGAGMAGLSAARRLNELGVSTVDIYDALDRIGGRIHSVPFHGGYLQHGAQYINGDKNPLYEIANELGVVSEVFGDLEHLDEPRFLFGDCDVSKEDLDLFISFTTPLDPKYRAIAHEDEVVSRRDSIHDVYQRDYQQFIVSHNISGHRRDVFDALSLTFRSYWEFEWASDWKDQSLRNLADWDDQGEIGVSYSTNKIGYKAIIDKVASGKGKAKLHLNLPIGNIKYDDERGVVLSFTNGSVADSIYDYVIVTVSLGHLKKYHTKLFTPNVGRFKQRVIEHIGFGGSAKVFFRWANKFWNDEDLSMVTLAVKGCNGKDEVDPFDSEITTLQPLEWEPNTLVAWIAGRGPKIFDEMDDQELSYRITDLVRRLTNNQTIEAPQVIMRSKLTKNEYLLGSYSYVSVAQARARILHSDLSIPLKFGSHARVLFAGEATHHRLFETAIGAFLSGRREADRLTEDWTSRVAAALAGAS</sequence>
<keyword evidence="10" id="KW-1185">Reference proteome</keyword>
<comment type="subcellular location">
    <subcellularLocation>
        <location evidence="2">Cytoplasm</location>
    </subcellularLocation>
</comment>
<dbReference type="Proteomes" id="UP001328107">
    <property type="component" value="Unassembled WGS sequence"/>
</dbReference>
<reference evidence="10" key="1">
    <citation type="submission" date="2022-10" db="EMBL/GenBank/DDBJ databases">
        <title>Genome assembly of Pristionchus species.</title>
        <authorList>
            <person name="Yoshida K."/>
            <person name="Sommer R.J."/>
        </authorList>
    </citation>
    <scope>NUCLEOTIDE SEQUENCE [LARGE SCALE GENOMIC DNA]</scope>
    <source>
        <strain evidence="10">RS5460</strain>
    </source>
</reference>